<organism evidence="4 5">
    <name type="scientific">Trypanosoma rangeli SC58</name>
    <dbReference type="NCBI Taxonomy" id="429131"/>
    <lineage>
        <taxon>Eukaryota</taxon>
        <taxon>Discoba</taxon>
        <taxon>Euglenozoa</taxon>
        <taxon>Kinetoplastea</taxon>
        <taxon>Metakinetoplastina</taxon>
        <taxon>Trypanosomatida</taxon>
        <taxon>Trypanosomatidae</taxon>
        <taxon>Trypanosoma</taxon>
        <taxon>Herpetosoma</taxon>
    </lineage>
</organism>
<keyword evidence="2" id="KW-0472">Membrane</keyword>
<evidence type="ECO:0008006" key="6">
    <source>
        <dbReference type="Google" id="ProtNLM"/>
    </source>
</evidence>
<gene>
    <name evidence="4" type="ORF">TRSC58_05641</name>
</gene>
<keyword evidence="3" id="KW-0732">Signal</keyword>
<keyword evidence="5" id="KW-1185">Reference proteome</keyword>
<feature type="transmembrane region" description="Helical" evidence="2">
    <location>
        <begin position="380"/>
        <end position="399"/>
    </location>
</feature>
<feature type="compositionally biased region" description="Acidic residues" evidence="1">
    <location>
        <begin position="219"/>
        <end position="228"/>
    </location>
</feature>
<feature type="chain" id="PRO_5001601475" description="Transmembrane protein" evidence="3">
    <location>
        <begin position="23"/>
        <end position="442"/>
    </location>
</feature>
<evidence type="ECO:0000313" key="4">
    <source>
        <dbReference type="EMBL" id="ESL06682.1"/>
    </source>
</evidence>
<dbReference type="OrthoDB" id="273807at2759"/>
<accession>A0A061J085</accession>
<keyword evidence="2" id="KW-0812">Transmembrane</keyword>
<dbReference type="VEuPathDB" id="TriTrypDB:TRSC58_05641"/>
<feature type="compositionally biased region" description="Basic and acidic residues" evidence="1">
    <location>
        <begin position="417"/>
        <end position="431"/>
    </location>
</feature>
<evidence type="ECO:0000256" key="3">
    <source>
        <dbReference type="SAM" id="SignalP"/>
    </source>
</evidence>
<protein>
    <recommendedName>
        <fullName evidence="6">Transmembrane protein</fullName>
    </recommendedName>
</protein>
<reference evidence="4 5" key="1">
    <citation type="submission" date="2013-07" db="EMBL/GenBank/DDBJ databases">
        <authorList>
            <person name="Stoco P.H."/>
            <person name="Wagner G."/>
            <person name="Gerber A."/>
            <person name="Zaha A."/>
            <person name="Thompson C."/>
            <person name="Bartholomeu D.C."/>
            <person name="Luckemeyer D.D."/>
            <person name="Bahia D."/>
            <person name="Loreto E."/>
            <person name="Prestes E.B."/>
            <person name="Lima F.M."/>
            <person name="Rodrigues-Luiz G."/>
            <person name="Vallejo G.A."/>
            <person name="Filho J.F."/>
            <person name="Monteiro K.M."/>
            <person name="Tyler K.M."/>
            <person name="de Almeida L.G."/>
            <person name="Ortiz M.F."/>
            <person name="Siervo M.A."/>
            <person name="de Moraes M.H."/>
            <person name="Cunha O.L."/>
            <person name="Mendonca-Neto R."/>
            <person name="Silva R."/>
            <person name="Teixeira S.M."/>
            <person name="Murta S.M."/>
            <person name="Sincero T.C."/>
            <person name="Mendes T.A."/>
            <person name="Urmenyi T.P."/>
            <person name="Silva V.G."/>
            <person name="da Rocha W.D."/>
            <person name="Andersson B."/>
            <person name="Romanha A.J."/>
            <person name="Steindel M."/>
            <person name="de Vasconcelos A.T."/>
            <person name="Grisard E.C."/>
        </authorList>
    </citation>
    <scope>NUCLEOTIDE SEQUENCE [LARGE SCALE GENOMIC DNA]</scope>
    <source>
        <strain evidence="4 5">SC58</strain>
    </source>
</reference>
<dbReference type="EMBL" id="AUPL01005641">
    <property type="protein sequence ID" value="ESL06682.1"/>
    <property type="molecule type" value="Genomic_DNA"/>
</dbReference>
<dbReference type="Proteomes" id="UP000031737">
    <property type="component" value="Unassembled WGS sequence"/>
</dbReference>
<proteinExistence type="predicted"/>
<sequence>MCRCVDVCICLLSFSLVVVVEAMVHLLARSVALCLLLDRCGDPAAVRAFVDDSWSALQETQPPSLLRHAVRLLRRVTEEVSTDPAISAPTCHGTGNGSGCAETAEDEGCLAARLQAGTPLSNTVKRLTVPTVIQWIKTAPSSPSPRHCGNTDAQTNDGGDADMRCATAEQLWALKRLLVLVRRAFRVQLQQVLPPSTPTDTWSKEKSRRYASNETTRDTEEEEEEEEEGGFFRHELVVLVPVDVCRCIHGLSLRQVVALCSAQTLQDPPRNASSLGLVINSAVSPSDNPHRREKNRRIEDIQQVVMALHYQDMVRVGSRSGTTRGRAVPQEQHAESFASFLREASIGFDMQIMALSGGAAGYYLAHMRGLSTHTCIVCGAVGLVLMLLVDAVLFTLRIGKVDVKTLKDKRRRWKLPRRQDRGVVEHGKKSEASTPGVGADGT</sequence>
<evidence type="ECO:0000313" key="5">
    <source>
        <dbReference type="Proteomes" id="UP000031737"/>
    </source>
</evidence>
<keyword evidence="2" id="KW-1133">Transmembrane helix</keyword>
<evidence type="ECO:0000256" key="2">
    <source>
        <dbReference type="SAM" id="Phobius"/>
    </source>
</evidence>
<feature type="region of interest" description="Disordered" evidence="1">
    <location>
        <begin position="194"/>
        <end position="228"/>
    </location>
</feature>
<comment type="caution">
    <text evidence="4">The sequence shown here is derived from an EMBL/GenBank/DDBJ whole genome shotgun (WGS) entry which is preliminary data.</text>
</comment>
<name>A0A061J085_TRYRA</name>
<feature type="signal peptide" evidence="3">
    <location>
        <begin position="1"/>
        <end position="22"/>
    </location>
</feature>
<evidence type="ECO:0000256" key="1">
    <source>
        <dbReference type="SAM" id="MobiDB-lite"/>
    </source>
</evidence>
<dbReference type="AlphaFoldDB" id="A0A061J085"/>
<feature type="region of interest" description="Disordered" evidence="1">
    <location>
        <begin position="417"/>
        <end position="442"/>
    </location>
</feature>
<feature type="non-terminal residue" evidence="4">
    <location>
        <position position="442"/>
    </location>
</feature>